<dbReference type="InterPro" id="IPR006076">
    <property type="entry name" value="FAD-dep_OxRdtase"/>
</dbReference>
<dbReference type="Pfam" id="PF05199">
    <property type="entry name" value="GMC_oxred_C"/>
    <property type="match status" value="1"/>
</dbReference>
<evidence type="ECO:0000256" key="5">
    <source>
        <dbReference type="ARBA" id="ARBA00023002"/>
    </source>
</evidence>
<dbReference type="PANTHER" id="PTHR42784">
    <property type="entry name" value="PYRANOSE 2-OXIDASE"/>
    <property type="match status" value="1"/>
</dbReference>
<reference evidence="9" key="1">
    <citation type="journal article" date="2014" name="BMC Genomics">
        <title>Genome sequencing of two Neorhizobium galegae strains reveals a noeT gene responsible for the unusual acetylation of the nodulation factors.</title>
        <authorList>
            <person name="Osterman J."/>
            <person name="Marsh J."/>
            <person name="Laine P.K."/>
            <person name="Zeng Z."/>
            <person name="Alatalo E."/>
            <person name="Sullivan J.T."/>
            <person name="Young J.P."/>
            <person name="Thomas-Oates J."/>
            <person name="Paulin L."/>
            <person name="Lindstrom K."/>
        </authorList>
    </citation>
    <scope>NUCLEOTIDE SEQUENCE [LARGE SCALE GENOMIC DNA]</scope>
    <source>
        <strain evidence="9">HAMBI 540</strain>
    </source>
</reference>
<evidence type="ECO:0000259" key="6">
    <source>
        <dbReference type="Pfam" id="PF01266"/>
    </source>
</evidence>
<dbReference type="KEGG" id="ngg:RG540_CH34420"/>
<evidence type="ECO:0000256" key="2">
    <source>
        <dbReference type="ARBA" id="ARBA00010790"/>
    </source>
</evidence>
<evidence type="ECO:0000256" key="3">
    <source>
        <dbReference type="ARBA" id="ARBA00022630"/>
    </source>
</evidence>
<feature type="domain" description="Glucose-methanol-choline oxidoreductase C-terminal" evidence="7">
    <location>
        <begin position="419"/>
        <end position="545"/>
    </location>
</feature>
<dbReference type="PANTHER" id="PTHR42784:SF1">
    <property type="entry name" value="PYRANOSE 2-OXIDASE"/>
    <property type="match status" value="1"/>
</dbReference>
<feature type="domain" description="FAD dependent oxidoreductase" evidence="6">
    <location>
        <begin position="35"/>
        <end position="236"/>
    </location>
</feature>
<evidence type="ECO:0000313" key="8">
    <source>
        <dbReference type="EMBL" id="CDN49606.1"/>
    </source>
</evidence>
<dbReference type="AlphaFoldDB" id="A0A068SV17"/>
<dbReference type="HOGENOM" id="CLU_008878_4_1_5"/>
<comment type="similarity">
    <text evidence="2">Belongs to the GMC oxidoreductase family.</text>
</comment>
<keyword evidence="9" id="KW-1185">Reference proteome</keyword>
<dbReference type="PATRIC" id="fig|1028800.3.peg.3497"/>
<comment type="cofactor">
    <cofactor evidence="1">
        <name>FAD</name>
        <dbReference type="ChEBI" id="CHEBI:57692"/>
    </cofactor>
</comment>
<keyword evidence="4" id="KW-0274">FAD</keyword>
<name>A0A068SV17_NEOGA</name>
<dbReference type="Proteomes" id="UP000028181">
    <property type="component" value="Chromosome I"/>
</dbReference>
<dbReference type="eggNOG" id="COG2303">
    <property type="taxonomic scope" value="Bacteria"/>
</dbReference>
<dbReference type="Gene3D" id="3.50.50.60">
    <property type="entry name" value="FAD/NAD(P)-binding domain"/>
    <property type="match status" value="2"/>
</dbReference>
<organism evidence="8 9">
    <name type="scientific">Neorhizobium galegae bv. orientalis str. HAMBI 540</name>
    <dbReference type="NCBI Taxonomy" id="1028800"/>
    <lineage>
        <taxon>Bacteria</taxon>
        <taxon>Pseudomonadati</taxon>
        <taxon>Pseudomonadota</taxon>
        <taxon>Alphaproteobacteria</taxon>
        <taxon>Hyphomicrobiales</taxon>
        <taxon>Rhizobiaceae</taxon>
        <taxon>Rhizobium/Agrobacterium group</taxon>
        <taxon>Neorhizobium</taxon>
    </lineage>
</organism>
<accession>A0A068SV17</accession>
<dbReference type="InterPro" id="IPR007867">
    <property type="entry name" value="GMC_OxRtase_C"/>
</dbReference>
<gene>
    <name evidence="8" type="ORF">RG540_CH34420</name>
</gene>
<evidence type="ECO:0000256" key="1">
    <source>
        <dbReference type="ARBA" id="ARBA00001974"/>
    </source>
</evidence>
<dbReference type="EMBL" id="HG938353">
    <property type="protein sequence ID" value="CDN49606.1"/>
    <property type="molecule type" value="Genomic_DNA"/>
</dbReference>
<keyword evidence="5" id="KW-0560">Oxidoreductase</keyword>
<dbReference type="GO" id="GO:0016614">
    <property type="term" value="F:oxidoreductase activity, acting on CH-OH group of donors"/>
    <property type="evidence" value="ECO:0007669"/>
    <property type="project" value="InterPro"/>
</dbReference>
<proteinExistence type="inferred from homology"/>
<keyword evidence="3" id="KW-0285">Flavoprotein</keyword>
<evidence type="ECO:0000259" key="7">
    <source>
        <dbReference type="Pfam" id="PF05199"/>
    </source>
</evidence>
<dbReference type="SUPFAM" id="SSF51905">
    <property type="entry name" value="FAD/NAD(P)-binding domain"/>
    <property type="match status" value="1"/>
</dbReference>
<evidence type="ECO:0000256" key="4">
    <source>
        <dbReference type="ARBA" id="ARBA00022827"/>
    </source>
</evidence>
<protein>
    <submittedName>
        <fullName evidence="8">GMC oxidoreductase</fullName>
    </submittedName>
</protein>
<dbReference type="InterPro" id="IPR036188">
    <property type="entry name" value="FAD/NAD-bd_sf"/>
</dbReference>
<sequence length="559" mass="61085">MGGSLSAGMLYVLVIQGSLSKAYMASADTETETTDVCIVGAGPVGLALAFKLEELGLSVTLVEMGAGGATDDAGAGGIEFTNGHHAASIAMSRPGIGGASALWGGRCVTFDDIDLQKRDHVPFSGWPISHEELRRHYPEALTFLNCNAAEPAFEAIDVSDHGVDTNALERWSRSPDLGPVYGEQLKASKRIRLVNTIVTGITLDGSGGRVEGLTTYRAGQESQITARTFVLAGGGLENARLLLALRERRPEALGGMSGPLGRFYQGHLTGYIAVLQFDRSRIASHFAFNVDDENYVFRRRLQIVPEIQAEEGLLNCVFWIDAISVADPAHASGALSLIYLFLKMFGLYRRLSNGLAPTAKGPENIDRRQHWRNIRADRRLVFDLFGSLLNMLERRIEPWRTLINPKGRYLLRYHAEQVPNPESRVHLQQGGAGRQAALVVDYQVVEQDVSSVLKSHEILDTWLRRTGLGRLEYLHDAAQRQQAVLSQAFDGYHQIGLSRMSDTPDDGVTDANCRVHGIGNLYLAGSGLFPTGGHANPTLPAVALALRLAEHLFEKLKRQ</sequence>
<evidence type="ECO:0000313" key="9">
    <source>
        <dbReference type="Proteomes" id="UP000028181"/>
    </source>
</evidence>
<dbReference type="Pfam" id="PF01266">
    <property type="entry name" value="DAO"/>
    <property type="match status" value="1"/>
</dbReference>
<dbReference type="InterPro" id="IPR051473">
    <property type="entry name" value="P2Ox-like"/>
</dbReference>